<dbReference type="EMBL" id="BTPD01000005">
    <property type="protein sequence ID" value="GMQ29353.1"/>
    <property type="molecule type" value="Genomic_DNA"/>
</dbReference>
<gene>
    <name evidence="2" type="ORF">Aconfl_19960</name>
</gene>
<evidence type="ECO:0000256" key="1">
    <source>
        <dbReference type="SAM" id="SignalP"/>
    </source>
</evidence>
<dbReference type="InterPro" id="IPR019861">
    <property type="entry name" value="PorP/SprF_Bacteroidetes"/>
</dbReference>
<dbReference type="Pfam" id="PF11751">
    <property type="entry name" value="PorP_SprF"/>
    <property type="match status" value="1"/>
</dbReference>
<evidence type="ECO:0000313" key="3">
    <source>
        <dbReference type="Proteomes" id="UP001338309"/>
    </source>
</evidence>
<dbReference type="Proteomes" id="UP001338309">
    <property type="component" value="Unassembled WGS sequence"/>
</dbReference>
<evidence type="ECO:0000313" key="2">
    <source>
        <dbReference type="EMBL" id="GMQ29353.1"/>
    </source>
</evidence>
<reference evidence="2 3" key="1">
    <citation type="submission" date="2023-08" db="EMBL/GenBank/DDBJ databases">
        <title>Draft genome sequence of Algoriphagus confluentis.</title>
        <authorList>
            <person name="Takatani N."/>
            <person name="Hosokawa M."/>
            <person name="Sawabe T."/>
        </authorList>
    </citation>
    <scope>NUCLEOTIDE SEQUENCE [LARGE SCALE GENOMIC DNA]</scope>
    <source>
        <strain evidence="2 3">NBRC 111222</strain>
    </source>
</reference>
<feature type="signal peptide" evidence="1">
    <location>
        <begin position="1"/>
        <end position="20"/>
    </location>
</feature>
<dbReference type="NCBIfam" id="TIGR03519">
    <property type="entry name" value="T9SS_PorP_fam"/>
    <property type="match status" value="1"/>
</dbReference>
<sequence>MKKPLFILIASLFLIGSAAGQDIQYSQYYANPIYLNPGSVGSTGMSRVGMNFRNQWPALDQTFLAYTAYYDQYIDQINSGIGLIVQGSNESFTQTQLFEIGLVYSYRLQLSEKDFIQAGIQGSFVSRDALFDRVILGTQLDIDRGVILGQPGEAFEGDSQIRSLDAHAGLMYYGEKAWFGIAAAHLLQPEISYLVDNSNQLPIKYSLHGGYRFNLAPGDINDYFNNWDQERSVAIGFNYKQQGQFSQLDLGAEFFFEPLVLGIWYRGLPTKYELPNNESIVSLVGISFESGLEIGYSYDFPISKLGLNATGGAHEVSLRYVFSFKDPRKRYFAPLPSFRY</sequence>
<dbReference type="RefSeq" id="WP_338224068.1">
    <property type="nucleotide sequence ID" value="NZ_BTPD01000005.1"/>
</dbReference>
<proteinExistence type="predicted"/>
<protein>
    <submittedName>
        <fullName evidence="2">Type IX secretion system membrane protein PorP/SprF</fullName>
    </submittedName>
</protein>
<comment type="caution">
    <text evidence="2">The sequence shown here is derived from an EMBL/GenBank/DDBJ whole genome shotgun (WGS) entry which is preliminary data.</text>
</comment>
<keyword evidence="1" id="KW-0732">Signal</keyword>
<feature type="chain" id="PRO_5046850873" evidence="1">
    <location>
        <begin position="21"/>
        <end position="340"/>
    </location>
</feature>
<keyword evidence="3" id="KW-1185">Reference proteome</keyword>
<accession>A0ABQ6PN02</accession>
<organism evidence="2 3">
    <name type="scientific">Algoriphagus confluentis</name>
    <dbReference type="NCBI Taxonomy" id="1697556"/>
    <lineage>
        <taxon>Bacteria</taxon>
        <taxon>Pseudomonadati</taxon>
        <taxon>Bacteroidota</taxon>
        <taxon>Cytophagia</taxon>
        <taxon>Cytophagales</taxon>
        <taxon>Cyclobacteriaceae</taxon>
        <taxon>Algoriphagus</taxon>
    </lineage>
</organism>
<name>A0ABQ6PN02_9BACT</name>